<organism evidence="3 4">
    <name type="scientific">Candidatus Mediterraneibacter faecipullorum</name>
    <dbReference type="NCBI Taxonomy" id="2838670"/>
    <lineage>
        <taxon>Bacteria</taxon>
        <taxon>Bacillati</taxon>
        <taxon>Bacillota</taxon>
        <taxon>Clostridia</taxon>
        <taxon>Lachnospirales</taxon>
        <taxon>Lachnospiraceae</taxon>
        <taxon>Mediterraneibacter</taxon>
    </lineage>
</organism>
<comment type="similarity">
    <text evidence="1">Belongs to the aspartate/glutamate racemases family.</text>
</comment>
<dbReference type="PROSITE" id="PS00924">
    <property type="entry name" value="ASP_GLU_RACEMASE_2"/>
    <property type="match status" value="1"/>
</dbReference>
<accession>A0A9D2SS78</accession>
<reference evidence="3" key="2">
    <citation type="submission" date="2021-04" db="EMBL/GenBank/DDBJ databases">
        <authorList>
            <person name="Gilroy R."/>
        </authorList>
    </citation>
    <scope>NUCLEOTIDE SEQUENCE</scope>
    <source>
        <strain evidence="3">ChiW19-954</strain>
    </source>
</reference>
<dbReference type="NCBIfam" id="TIGR00035">
    <property type="entry name" value="asp_race"/>
    <property type="match status" value="1"/>
</dbReference>
<protein>
    <submittedName>
        <fullName evidence="3">Amino acid racemase</fullName>
        <ecNumber evidence="3">5.1.1.-</ecNumber>
    </submittedName>
</protein>
<keyword evidence="2 3" id="KW-0413">Isomerase</keyword>
<dbReference type="AlphaFoldDB" id="A0A9D2SS78"/>
<dbReference type="Gene3D" id="3.40.50.1860">
    <property type="match status" value="2"/>
</dbReference>
<dbReference type="Proteomes" id="UP000823890">
    <property type="component" value="Unassembled WGS sequence"/>
</dbReference>
<gene>
    <name evidence="3" type="ORF">H9758_04205</name>
</gene>
<dbReference type="InterPro" id="IPR001920">
    <property type="entry name" value="Asp/Glu_race"/>
</dbReference>
<dbReference type="InterPro" id="IPR004380">
    <property type="entry name" value="Asp_race"/>
</dbReference>
<dbReference type="InterPro" id="IPR033134">
    <property type="entry name" value="Asp/Glu_racemase_AS_2"/>
</dbReference>
<dbReference type="EC" id="5.1.1.-" evidence="3"/>
<dbReference type="PANTHER" id="PTHR21198">
    <property type="entry name" value="GLUTAMATE RACEMASE"/>
    <property type="match status" value="1"/>
</dbReference>
<dbReference type="Pfam" id="PF01177">
    <property type="entry name" value="Asp_Glu_race"/>
    <property type="match status" value="1"/>
</dbReference>
<dbReference type="SUPFAM" id="SSF53681">
    <property type="entry name" value="Aspartate/glutamate racemase"/>
    <property type="match status" value="2"/>
</dbReference>
<evidence type="ECO:0000256" key="1">
    <source>
        <dbReference type="ARBA" id="ARBA00007847"/>
    </source>
</evidence>
<name>A0A9D2SS78_9FIRM</name>
<reference evidence="3" key="1">
    <citation type="journal article" date="2021" name="PeerJ">
        <title>Extensive microbial diversity within the chicken gut microbiome revealed by metagenomics and culture.</title>
        <authorList>
            <person name="Gilroy R."/>
            <person name="Ravi A."/>
            <person name="Getino M."/>
            <person name="Pursley I."/>
            <person name="Horton D.L."/>
            <person name="Alikhan N.F."/>
            <person name="Baker D."/>
            <person name="Gharbi K."/>
            <person name="Hall N."/>
            <person name="Watson M."/>
            <person name="Adriaenssens E.M."/>
            <person name="Foster-Nyarko E."/>
            <person name="Jarju S."/>
            <person name="Secka A."/>
            <person name="Antonio M."/>
            <person name="Oren A."/>
            <person name="Chaudhuri R.R."/>
            <person name="La Ragione R."/>
            <person name="Hildebrand F."/>
            <person name="Pallen M.J."/>
        </authorList>
    </citation>
    <scope>NUCLEOTIDE SEQUENCE</scope>
    <source>
        <strain evidence="3">ChiW19-954</strain>
    </source>
</reference>
<proteinExistence type="inferred from homology"/>
<dbReference type="GO" id="GO:0047661">
    <property type="term" value="F:amino-acid racemase activity"/>
    <property type="evidence" value="ECO:0007669"/>
    <property type="project" value="InterPro"/>
</dbReference>
<evidence type="ECO:0000313" key="4">
    <source>
        <dbReference type="Proteomes" id="UP000823890"/>
    </source>
</evidence>
<sequence length="237" mass="26133">MILGVIGGLGPMATARFMEMVIQMTDASCDQEHLEMIIHNCPQIPDRTAYILGKSDKDPAPPMIRAGRALAGEGASCIAIPCITAHYFHRELSDGIGIPIINAITETGHELIRSGARRIGIMATDGTIRSGIFQKELEEMGLEIVLPDEVNQKYIMDVIYKNIKSGQPVDMERFDAARKNLKEQGAQILILGCTELSLVDKERLPGKGYLDAMEVLARSAVTTCHGRLKRKYENLIR</sequence>
<dbReference type="PANTHER" id="PTHR21198:SF7">
    <property type="entry name" value="ASPARTATE-GLUTAMATE RACEMASE FAMILY"/>
    <property type="match status" value="1"/>
</dbReference>
<comment type="caution">
    <text evidence="3">The sequence shown here is derived from an EMBL/GenBank/DDBJ whole genome shotgun (WGS) entry which is preliminary data.</text>
</comment>
<evidence type="ECO:0000256" key="2">
    <source>
        <dbReference type="ARBA" id="ARBA00023235"/>
    </source>
</evidence>
<dbReference type="EMBL" id="DWWO01000050">
    <property type="protein sequence ID" value="HJC33778.1"/>
    <property type="molecule type" value="Genomic_DNA"/>
</dbReference>
<dbReference type="InterPro" id="IPR015942">
    <property type="entry name" value="Asp/Glu/hydantoin_racemase"/>
</dbReference>
<evidence type="ECO:0000313" key="3">
    <source>
        <dbReference type="EMBL" id="HJC33778.1"/>
    </source>
</evidence>